<accession>A0A5B7GJA7</accession>
<reference evidence="1 2" key="1">
    <citation type="submission" date="2019-05" db="EMBL/GenBank/DDBJ databases">
        <title>Another draft genome of Portunus trituberculatus and its Hox gene families provides insights of decapod evolution.</title>
        <authorList>
            <person name="Jeong J.-H."/>
            <person name="Song I."/>
            <person name="Kim S."/>
            <person name="Choi T."/>
            <person name="Kim D."/>
            <person name="Ryu S."/>
            <person name="Kim W."/>
        </authorList>
    </citation>
    <scope>NUCLEOTIDE SEQUENCE [LARGE SCALE GENOMIC DNA]</scope>
    <source>
        <tissue evidence="1">Muscle</tissue>
    </source>
</reference>
<evidence type="ECO:0000313" key="2">
    <source>
        <dbReference type="Proteomes" id="UP000324222"/>
    </source>
</evidence>
<dbReference type="EMBL" id="VSRR010014964">
    <property type="protein sequence ID" value="MPC57656.1"/>
    <property type="molecule type" value="Genomic_DNA"/>
</dbReference>
<dbReference type="AlphaFoldDB" id="A0A5B7GJA7"/>
<sequence length="84" mass="9310">MILNDNEGLLSLTSTHAFPLPLSYYSFTSAPVWISTVQHSLPPYSIPSPPFSPPTSPAPLHLRHGQCEERYVKTPTPLIAPLRE</sequence>
<proteinExistence type="predicted"/>
<comment type="caution">
    <text evidence="1">The sequence shown here is derived from an EMBL/GenBank/DDBJ whole genome shotgun (WGS) entry which is preliminary data.</text>
</comment>
<protein>
    <submittedName>
        <fullName evidence="1">Uncharacterized protein</fullName>
    </submittedName>
</protein>
<name>A0A5B7GJA7_PORTR</name>
<keyword evidence="2" id="KW-1185">Reference proteome</keyword>
<organism evidence="1 2">
    <name type="scientific">Portunus trituberculatus</name>
    <name type="common">Swimming crab</name>
    <name type="synonym">Neptunus trituberculatus</name>
    <dbReference type="NCBI Taxonomy" id="210409"/>
    <lineage>
        <taxon>Eukaryota</taxon>
        <taxon>Metazoa</taxon>
        <taxon>Ecdysozoa</taxon>
        <taxon>Arthropoda</taxon>
        <taxon>Crustacea</taxon>
        <taxon>Multicrustacea</taxon>
        <taxon>Malacostraca</taxon>
        <taxon>Eumalacostraca</taxon>
        <taxon>Eucarida</taxon>
        <taxon>Decapoda</taxon>
        <taxon>Pleocyemata</taxon>
        <taxon>Brachyura</taxon>
        <taxon>Eubrachyura</taxon>
        <taxon>Portunoidea</taxon>
        <taxon>Portunidae</taxon>
        <taxon>Portuninae</taxon>
        <taxon>Portunus</taxon>
    </lineage>
</organism>
<dbReference type="Proteomes" id="UP000324222">
    <property type="component" value="Unassembled WGS sequence"/>
</dbReference>
<gene>
    <name evidence="1" type="ORF">E2C01_051641</name>
</gene>
<evidence type="ECO:0000313" key="1">
    <source>
        <dbReference type="EMBL" id="MPC57656.1"/>
    </source>
</evidence>